<dbReference type="Gene3D" id="3.90.1030.20">
    <property type="entry name" value="DNA polymerase delta, p66 (Cdc27) subunit, wHTH domain"/>
    <property type="match status" value="1"/>
</dbReference>
<feature type="region of interest" description="Disordered" evidence="11">
    <location>
        <begin position="201"/>
        <end position="456"/>
    </location>
</feature>
<feature type="region of interest" description="Disordered" evidence="11">
    <location>
        <begin position="161"/>
        <end position="180"/>
    </location>
</feature>
<gene>
    <name evidence="12" type="primary">pold3</name>
</gene>
<dbReference type="GO" id="GO:0003887">
    <property type="term" value="F:DNA-directed DNA polymerase activity"/>
    <property type="evidence" value="ECO:0007669"/>
    <property type="project" value="TreeGrafter"/>
</dbReference>
<keyword evidence="7" id="KW-0228">DNA excision</keyword>
<dbReference type="InterPro" id="IPR041913">
    <property type="entry name" value="POLD3_sf"/>
</dbReference>
<feature type="compositionally biased region" description="Low complexity" evidence="11">
    <location>
        <begin position="227"/>
        <end position="236"/>
    </location>
</feature>
<feature type="compositionally biased region" description="Polar residues" evidence="11">
    <location>
        <begin position="407"/>
        <end position="421"/>
    </location>
</feature>
<feature type="compositionally biased region" description="Polar residues" evidence="11">
    <location>
        <begin position="437"/>
        <end position="447"/>
    </location>
</feature>
<dbReference type="PANTHER" id="PTHR17598:SF13">
    <property type="entry name" value="DNA POLYMERASE DELTA SUBUNIT 3"/>
    <property type="match status" value="1"/>
</dbReference>
<reference evidence="12" key="2">
    <citation type="submission" date="2025-08" db="UniProtKB">
        <authorList>
            <consortium name="Ensembl"/>
        </authorList>
    </citation>
    <scope>IDENTIFICATION</scope>
</reference>
<evidence type="ECO:0000256" key="1">
    <source>
        <dbReference type="ARBA" id="ARBA00004123"/>
    </source>
</evidence>
<evidence type="ECO:0000256" key="6">
    <source>
        <dbReference type="ARBA" id="ARBA00022763"/>
    </source>
</evidence>
<evidence type="ECO:0000256" key="7">
    <source>
        <dbReference type="ARBA" id="ARBA00022769"/>
    </source>
</evidence>
<dbReference type="Pfam" id="PF09507">
    <property type="entry name" value="CDC27"/>
    <property type="match status" value="1"/>
</dbReference>
<evidence type="ECO:0000256" key="11">
    <source>
        <dbReference type="SAM" id="MobiDB-lite"/>
    </source>
</evidence>
<dbReference type="GO" id="GO:0043625">
    <property type="term" value="C:delta DNA polymerase complex"/>
    <property type="evidence" value="ECO:0007669"/>
    <property type="project" value="InterPro"/>
</dbReference>
<feature type="compositionally biased region" description="Polar residues" evidence="11">
    <location>
        <begin position="336"/>
        <end position="345"/>
    </location>
</feature>
<reference evidence="12" key="1">
    <citation type="submission" date="2021-06" db="EMBL/GenBank/DDBJ databases">
        <authorList>
            <consortium name="Wellcome Sanger Institute Data Sharing"/>
        </authorList>
    </citation>
    <scope>NUCLEOTIDE SEQUENCE [LARGE SCALE GENOMIC DNA]</scope>
</reference>
<dbReference type="GeneID" id="114649981"/>
<protein>
    <recommendedName>
        <fullName evidence="3">DNA polymerase delta subunit 3</fullName>
    </recommendedName>
    <alternativeName>
        <fullName evidence="10">DNA polymerase delta subunit p66</fullName>
    </alternativeName>
</protein>
<accession>A0A8C4RWN5</accession>
<evidence type="ECO:0000256" key="4">
    <source>
        <dbReference type="ARBA" id="ARBA00022490"/>
    </source>
</evidence>
<dbReference type="InterPro" id="IPR019038">
    <property type="entry name" value="POLD3"/>
</dbReference>
<keyword evidence="6" id="KW-0227">DNA damage</keyword>
<name>A0A8C4RWN5_ERPCA</name>
<dbReference type="GO" id="GO:1904161">
    <property type="term" value="P:DNA synthesis involved in UV-damage excision repair"/>
    <property type="evidence" value="ECO:0007669"/>
    <property type="project" value="TreeGrafter"/>
</dbReference>
<dbReference type="PANTHER" id="PTHR17598">
    <property type="entry name" value="DNA POLYMERASE DELTA SUBUNIT 3"/>
    <property type="match status" value="1"/>
</dbReference>
<keyword evidence="5" id="KW-0235">DNA replication</keyword>
<evidence type="ECO:0000256" key="5">
    <source>
        <dbReference type="ARBA" id="ARBA00022705"/>
    </source>
</evidence>
<dbReference type="RefSeq" id="XP_028655224.1">
    <property type="nucleotide sequence ID" value="XM_028799391.2"/>
</dbReference>
<dbReference type="GO" id="GO:0006271">
    <property type="term" value="P:DNA strand elongation involved in DNA replication"/>
    <property type="evidence" value="ECO:0007669"/>
    <property type="project" value="TreeGrafter"/>
</dbReference>
<proteinExistence type="predicted"/>
<feature type="compositionally biased region" description="Basic residues" evidence="11">
    <location>
        <begin position="365"/>
        <end position="377"/>
    </location>
</feature>
<reference evidence="12" key="3">
    <citation type="submission" date="2025-09" db="UniProtKB">
        <authorList>
            <consortium name="Ensembl"/>
        </authorList>
    </citation>
    <scope>IDENTIFICATION</scope>
</reference>
<evidence type="ECO:0000313" key="13">
    <source>
        <dbReference type="Proteomes" id="UP000694620"/>
    </source>
</evidence>
<dbReference type="AlphaFoldDB" id="A0A8C4RWN5"/>
<dbReference type="FunFam" id="3.90.1030.20:FF:000001">
    <property type="entry name" value="DNA polymerase delta 3, accessory subunit"/>
    <property type="match status" value="1"/>
</dbReference>
<evidence type="ECO:0000256" key="2">
    <source>
        <dbReference type="ARBA" id="ARBA00004496"/>
    </source>
</evidence>
<dbReference type="Proteomes" id="UP000694620">
    <property type="component" value="Chromosome 4"/>
</dbReference>
<evidence type="ECO:0000256" key="9">
    <source>
        <dbReference type="ARBA" id="ARBA00023242"/>
    </source>
</evidence>
<dbReference type="GO" id="GO:0005737">
    <property type="term" value="C:cytoplasm"/>
    <property type="evidence" value="ECO:0007669"/>
    <property type="project" value="UniProtKB-SubCell"/>
</dbReference>
<dbReference type="GeneTree" id="ENSGT00940000163239"/>
<dbReference type="GO" id="GO:0006297">
    <property type="term" value="P:nucleotide-excision repair, DNA gap filling"/>
    <property type="evidence" value="ECO:0007669"/>
    <property type="project" value="TreeGrafter"/>
</dbReference>
<comment type="subcellular location">
    <subcellularLocation>
        <location evidence="2">Cytoplasm</location>
    </subcellularLocation>
    <subcellularLocation>
        <location evidence="1">Nucleus</location>
    </subcellularLocation>
</comment>
<sequence length="456" mass="50647">MDDLYIDNIDEFVYDQNKIVTYKWLSLTLGVHVNQAKQMLYHYLEKKRKECSASQLHATYLVSGKFQQNGNTCHKVTVVREDQLEDTKSKLIVTASIHVYSIQKAALKDSSPLFSTDYDIIKENLDNCSKYSAIRCAIATPRTSEEISRLQSLAHVTTPVSDGQAVTSKPSINGDMSATKPVSQQAKGIVGLFASKTTSKSKETSKEAAVADKPVNKTKVPNNFFGKAATSKSKSSAQDEGKLIKEETNSQASLSKEVEKQSSNSVVKPAPDIKEELPKNSEVPPKKTKENKIKTKRLEHSDSENEKSESQKKKRRRIKKPQPESSDEEVIPDSPPSSSAKTSLASPHKEVKKEPANSTENTSNVRRRKKRKVLKSRTSRDEEGCIVTEKVYESESYSESEDDFSKSNKTQPTKSTASVKTVTGKKDDEKKGHKKSPASSNKGSKQASIMGFFQKK</sequence>
<feature type="compositionally biased region" description="Basic and acidic residues" evidence="11">
    <location>
        <begin position="237"/>
        <end position="248"/>
    </location>
</feature>
<evidence type="ECO:0000313" key="12">
    <source>
        <dbReference type="Ensembl" id="ENSECRP00000008047.1"/>
    </source>
</evidence>
<evidence type="ECO:0000256" key="8">
    <source>
        <dbReference type="ARBA" id="ARBA00023204"/>
    </source>
</evidence>
<keyword evidence="13" id="KW-1185">Reference proteome</keyword>
<dbReference type="Ensembl" id="ENSECRT00000008176.1">
    <property type="protein sequence ID" value="ENSECRP00000008047.1"/>
    <property type="gene ID" value="ENSECRG00000005371.1"/>
</dbReference>
<organism evidence="12 13">
    <name type="scientific">Erpetoichthys calabaricus</name>
    <name type="common">Rope fish</name>
    <name type="synonym">Calamoichthys calabaricus</name>
    <dbReference type="NCBI Taxonomy" id="27687"/>
    <lineage>
        <taxon>Eukaryota</taxon>
        <taxon>Metazoa</taxon>
        <taxon>Chordata</taxon>
        <taxon>Craniata</taxon>
        <taxon>Vertebrata</taxon>
        <taxon>Euteleostomi</taxon>
        <taxon>Actinopterygii</taxon>
        <taxon>Polypteriformes</taxon>
        <taxon>Polypteridae</taxon>
        <taxon>Erpetoichthys</taxon>
    </lineage>
</organism>
<evidence type="ECO:0000256" key="10">
    <source>
        <dbReference type="ARBA" id="ARBA00083711"/>
    </source>
</evidence>
<evidence type="ECO:0000256" key="3">
    <source>
        <dbReference type="ARBA" id="ARBA00017589"/>
    </source>
</evidence>
<feature type="compositionally biased region" description="Basic and acidic residues" evidence="11">
    <location>
        <begin position="201"/>
        <end position="210"/>
    </location>
</feature>
<feature type="compositionally biased region" description="Basic and acidic residues" evidence="11">
    <location>
        <begin position="271"/>
        <end position="311"/>
    </location>
</feature>
<dbReference type="CTD" id="10714"/>
<keyword evidence="9" id="KW-0539">Nucleus</keyword>
<keyword evidence="4" id="KW-0963">Cytoplasm</keyword>
<keyword evidence="8" id="KW-0234">DNA repair</keyword>